<keyword evidence="3" id="KW-0378">Hydrolase</keyword>
<protein>
    <submittedName>
        <fullName evidence="8">Trypsin</fullName>
    </submittedName>
</protein>
<proteinExistence type="evidence at transcript level"/>
<dbReference type="PANTHER" id="PTHR24276:SF94">
    <property type="entry name" value="AT20289P-RELATED"/>
    <property type="match status" value="1"/>
</dbReference>
<dbReference type="InterPro" id="IPR043504">
    <property type="entry name" value="Peptidase_S1_PA_chymotrypsin"/>
</dbReference>
<keyword evidence="6" id="KW-0732">Signal</keyword>
<dbReference type="PRINTS" id="PR00722">
    <property type="entry name" value="CHYMOTRYPSIN"/>
</dbReference>
<dbReference type="Pfam" id="PF00089">
    <property type="entry name" value="Trypsin"/>
    <property type="match status" value="1"/>
</dbReference>
<dbReference type="PANTHER" id="PTHR24276">
    <property type="entry name" value="POLYSERASE-RELATED"/>
    <property type="match status" value="1"/>
</dbReference>
<dbReference type="EMBL" id="GAMC01003733">
    <property type="protein sequence ID" value="JAC02823.1"/>
    <property type="molecule type" value="mRNA"/>
</dbReference>
<dbReference type="InterPro" id="IPR050430">
    <property type="entry name" value="Peptidase_S1"/>
</dbReference>
<dbReference type="GO" id="GO:0006508">
    <property type="term" value="P:proteolysis"/>
    <property type="evidence" value="ECO:0007669"/>
    <property type="project" value="UniProtKB-KW"/>
</dbReference>
<evidence type="ECO:0000256" key="3">
    <source>
        <dbReference type="ARBA" id="ARBA00022801"/>
    </source>
</evidence>
<evidence type="ECO:0000256" key="4">
    <source>
        <dbReference type="ARBA" id="ARBA00022825"/>
    </source>
</evidence>
<evidence type="ECO:0000256" key="1">
    <source>
        <dbReference type="ARBA" id="ARBA00007664"/>
    </source>
</evidence>
<dbReference type="AlphaFoldDB" id="W8BUE0"/>
<evidence type="ECO:0000256" key="6">
    <source>
        <dbReference type="SAM" id="SignalP"/>
    </source>
</evidence>
<feature type="chain" id="PRO_5004906506" evidence="6">
    <location>
        <begin position="23"/>
        <end position="235"/>
    </location>
</feature>
<dbReference type="InterPro" id="IPR001314">
    <property type="entry name" value="Peptidase_S1A"/>
</dbReference>
<reference evidence="8" key="2">
    <citation type="journal article" date="2014" name="BMC Genomics">
        <title>A genomic perspective to assessing quality of mass-reared SIT flies used in Mediterranean fruit fly (Ceratitis capitata) eradication in California.</title>
        <authorList>
            <person name="Calla B."/>
            <person name="Hall B."/>
            <person name="Hou S."/>
            <person name="Geib S.M."/>
        </authorList>
    </citation>
    <scope>NUCLEOTIDE SEQUENCE</scope>
</reference>
<organism evidence="8">
    <name type="scientific">Ceratitis capitata</name>
    <name type="common">Mediterranean fruit fly</name>
    <name type="synonym">Tephritis capitata</name>
    <dbReference type="NCBI Taxonomy" id="7213"/>
    <lineage>
        <taxon>Eukaryota</taxon>
        <taxon>Metazoa</taxon>
        <taxon>Ecdysozoa</taxon>
        <taxon>Arthropoda</taxon>
        <taxon>Hexapoda</taxon>
        <taxon>Insecta</taxon>
        <taxon>Pterygota</taxon>
        <taxon>Neoptera</taxon>
        <taxon>Endopterygota</taxon>
        <taxon>Diptera</taxon>
        <taxon>Brachycera</taxon>
        <taxon>Muscomorpha</taxon>
        <taxon>Tephritoidea</taxon>
        <taxon>Tephritidae</taxon>
        <taxon>Ceratitis</taxon>
        <taxon>Ceratitis</taxon>
    </lineage>
</organism>
<name>W8BUE0_CERCA</name>
<accession>W8BUE0</accession>
<evidence type="ECO:0000256" key="2">
    <source>
        <dbReference type="ARBA" id="ARBA00022670"/>
    </source>
</evidence>
<sequence length="235" mass="24328">MAKFSVCSFLLLLATFLTDVYAENIEGGLPTTIEAHPYLVSLQTNDGSRICGGALINENTVVTAASCLNFYDVSQLVVGINNGAKIVNIAASRFDPSFDFTTNENDVGVLRLAEPVNDAVIALATSEPANGANAIVTGWASGDKLVDVPVSILSAEKCSSGEYKYGEGEILDSMLCALAENSQACGGLAGNPVVSNNQLVGVASWGYGCGNKGNPAVLTDLAALRSWVSQTAGNL</sequence>
<evidence type="ECO:0000259" key="7">
    <source>
        <dbReference type="PROSITE" id="PS50240"/>
    </source>
</evidence>
<dbReference type="PROSITE" id="PS50240">
    <property type="entry name" value="TRYPSIN_DOM"/>
    <property type="match status" value="1"/>
</dbReference>
<dbReference type="SUPFAM" id="SSF50494">
    <property type="entry name" value="Trypsin-like serine proteases"/>
    <property type="match status" value="1"/>
</dbReference>
<dbReference type="GO" id="GO:0004252">
    <property type="term" value="F:serine-type endopeptidase activity"/>
    <property type="evidence" value="ECO:0007669"/>
    <property type="project" value="InterPro"/>
</dbReference>
<comment type="similarity">
    <text evidence="1">Belongs to the peptidase S1 family.</text>
</comment>
<dbReference type="InterPro" id="IPR001254">
    <property type="entry name" value="Trypsin_dom"/>
</dbReference>
<evidence type="ECO:0000256" key="5">
    <source>
        <dbReference type="ARBA" id="ARBA00023157"/>
    </source>
</evidence>
<keyword evidence="2" id="KW-0645">Protease</keyword>
<gene>
    <name evidence="8" type="primary">TRYP</name>
</gene>
<reference evidence="8" key="1">
    <citation type="submission" date="2013-07" db="EMBL/GenBank/DDBJ databases">
        <authorList>
            <person name="Geib S."/>
        </authorList>
    </citation>
    <scope>NUCLEOTIDE SEQUENCE</scope>
</reference>
<evidence type="ECO:0000313" key="8">
    <source>
        <dbReference type="EMBL" id="JAC02823.1"/>
    </source>
</evidence>
<dbReference type="OrthoDB" id="10059102at2759"/>
<dbReference type="SMART" id="SM00020">
    <property type="entry name" value="Tryp_SPc"/>
    <property type="match status" value="1"/>
</dbReference>
<feature type="signal peptide" evidence="6">
    <location>
        <begin position="1"/>
        <end position="22"/>
    </location>
</feature>
<feature type="domain" description="Peptidase S1" evidence="7">
    <location>
        <begin position="25"/>
        <end position="233"/>
    </location>
</feature>
<keyword evidence="4" id="KW-0720">Serine protease</keyword>
<dbReference type="CDD" id="cd00190">
    <property type="entry name" value="Tryp_SPc"/>
    <property type="match status" value="1"/>
</dbReference>
<dbReference type="Gene3D" id="2.40.10.10">
    <property type="entry name" value="Trypsin-like serine proteases"/>
    <property type="match status" value="1"/>
</dbReference>
<keyword evidence="5" id="KW-1015">Disulfide bond</keyword>
<dbReference type="InterPro" id="IPR009003">
    <property type="entry name" value="Peptidase_S1_PA"/>
</dbReference>